<protein>
    <submittedName>
        <fullName evidence="2">Uncharacterized protein</fullName>
    </submittedName>
</protein>
<dbReference type="FunCoup" id="E3LCB6">
    <property type="interactions" value="1768"/>
</dbReference>
<evidence type="ECO:0000313" key="3">
    <source>
        <dbReference type="Proteomes" id="UP000008281"/>
    </source>
</evidence>
<name>E3LCB6_CAERE</name>
<evidence type="ECO:0000256" key="1">
    <source>
        <dbReference type="SAM" id="MobiDB-lite"/>
    </source>
</evidence>
<dbReference type="eggNOG" id="ENOG502TIUX">
    <property type="taxonomic scope" value="Eukaryota"/>
</dbReference>
<dbReference type="STRING" id="31234.E3LCB6"/>
<keyword evidence="3" id="KW-1185">Reference proteome</keyword>
<gene>
    <name evidence="2" type="ORF">CRE_00015</name>
</gene>
<dbReference type="KEGG" id="crq:GCK72_024866"/>
<dbReference type="OMA" id="APRLMIQ"/>
<dbReference type="InParanoid" id="E3LCB6"/>
<accession>E3LCB6</accession>
<dbReference type="OrthoDB" id="5825534at2759"/>
<organism evidence="3">
    <name type="scientific">Caenorhabditis remanei</name>
    <name type="common">Caenorhabditis vulgaris</name>
    <dbReference type="NCBI Taxonomy" id="31234"/>
    <lineage>
        <taxon>Eukaryota</taxon>
        <taxon>Metazoa</taxon>
        <taxon>Ecdysozoa</taxon>
        <taxon>Nematoda</taxon>
        <taxon>Chromadorea</taxon>
        <taxon>Rhabditida</taxon>
        <taxon>Rhabditina</taxon>
        <taxon>Rhabditomorpha</taxon>
        <taxon>Rhabditoidea</taxon>
        <taxon>Rhabditidae</taxon>
        <taxon>Peloderinae</taxon>
        <taxon>Caenorhabditis</taxon>
    </lineage>
</organism>
<dbReference type="HOGENOM" id="CLU_1455709_0_0_1"/>
<proteinExistence type="predicted"/>
<reference evidence="2" key="1">
    <citation type="submission" date="2007-07" db="EMBL/GenBank/DDBJ databases">
        <title>PCAP assembly of the Caenorhabditis remanei genome.</title>
        <authorList>
            <consortium name="The Caenorhabditis remanei Sequencing Consortium"/>
            <person name="Wilson R.K."/>
        </authorList>
    </citation>
    <scope>NUCLEOTIDE SEQUENCE [LARGE SCALE GENOMIC DNA]</scope>
    <source>
        <strain evidence="2">PB4641</strain>
    </source>
</reference>
<dbReference type="AlphaFoldDB" id="E3LCB6"/>
<dbReference type="CTD" id="9824397"/>
<dbReference type="EMBL" id="DS268407">
    <property type="protein sequence ID" value="EFO82802.1"/>
    <property type="molecule type" value="Genomic_DNA"/>
</dbReference>
<dbReference type="Proteomes" id="UP000008281">
    <property type="component" value="Unassembled WGS sequence"/>
</dbReference>
<feature type="region of interest" description="Disordered" evidence="1">
    <location>
        <begin position="62"/>
        <end position="98"/>
    </location>
</feature>
<dbReference type="RefSeq" id="XP_003118204.2">
    <property type="nucleotide sequence ID" value="XM_003118156.2"/>
</dbReference>
<evidence type="ECO:0000313" key="2">
    <source>
        <dbReference type="EMBL" id="EFO82802.1"/>
    </source>
</evidence>
<dbReference type="GeneID" id="9824397"/>
<sequence length="186" mass="19951">MEARNSNVLIEGPEPVVGFFVPASSAAYVTEILELALSTIPGARVCAGTLSKVMDSNLPATNAHPDSDFLPDLDTSDGSCPETDVEPEGTKRKHGDHHKCVPGKTGNCCMHRMANEMKQKYGTPVAQPNGTASCPRIMVQYPGLPYVVPVHEEFNNLGLPRGIVRFGCNCVFMPTEDSTSLNTTST</sequence>